<keyword evidence="2" id="KW-1185">Reference proteome</keyword>
<reference evidence="2" key="1">
    <citation type="submission" date="2011-08" db="EMBL/GenBank/DDBJ databases">
        <authorList>
            <person name="Rombauts S."/>
        </authorList>
    </citation>
    <scope>NUCLEOTIDE SEQUENCE</scope>
    <source>
        <strain evidence="2">London</strain>
    </source>
</reference>
<dbReference type="Proteomes" id="UP000015104">
    <property type="component" value="Unassembled WGS sequence"/>
</dbReference>
<sequence length="31" mass="3458">MACHRLIQSKMALKDMSLAHVSNKLLGYKAV</sequence>
<evidence type="ECO:0000313" key="1">
    <source>
        <dbReference type="EnsemblMetazoa" id="tetur31g01380.1"/>
    </source>
</evidence>
<dbReference type="EnsemblMetazoa" id="tetur31g01380.1">
    <property type="protein sequence ID" value="tetur31g01380.1"/>
    <property type="gene ID" value="tetur31g01380"/>
</dbReference>
<reference evidence="1" key="2">
    <citation type="submission" date="2015-06" db="UniProtKB">
        <authorList>
            <consortium name="EnsemblMetazoa"/>
        </authorList>
    </citation>
    <scope>IDENTIFICATION</scope>
</reference>
<dbReference type="EMBL" id="CAEY01000891">
    <property type="status" value="NOT_ANNOTATED_CDS"/>
    <property type="molecule type" value="Genomic_DNA"/>
</dbReference>
<proteinExistence type="predicted"/>
<evidence type="ECO:0000313" key="2">
    <source>
        <dbReference type="Proteomes" id="UP000015104"/>
    </source>
</evidence>
<dbReference type="AlphaFoldDB" id="T1L1D7"/>
<protein>
    <submittedName>
        <fullName evidence="1">Uncharacterized protein</fullName>
    </submittedName>
</protein>
<name>T1L1D7_TETUR</name>
<dbReference type="HOGENOM" id="CLU_3399886_0_0_1"/>
<organism evidence="1 2">
    <name type="scientific">Tetranychus urticae</name>
    <name type="common">Two-spotted spider mite</name>
    <dbReference type="NCBI Taxonomy" id="32264"/>
    <lineage>
        <taxon>Eukaryota</taxon>
        <taxon>Metazoa</taxon>
        <taxon>Ecdysozoa</taxon>
        <taxon>Arthropoda</taxon>
        <taxon>Chelicerata</taxon>
        <taxon>Arachnida</taxon>
        <taxon>Acari</taxon>
        <taxon>Acariformes</taxon>
        <taxon>Trombidiformes</taxon>
        <taxon>Prostigmata</taxon>
        <taxon>Eleutherengona</taxon>
        <taxon>Raphignathae</taxon>
        <taxon>Tetranychoidea</taxon>
        <taxon>Tetranychidae</taxon>
        <taxon>Tetranychus</taxon>
    </lineage>
</organism>
<accession>T1L1D7</accession>